<protein>
    <submittedName>
        <fullName evidence="1">Uncharacterized protein</fullName>
    </submittedName>
</protein>
<reference evidence="1 2" key="1">
    <citation type="submission" date="2011-06" db="EMBL/GenBank/DDBJ databases">
        <title>The draft genome of Thiocapsa marina 5811.</title>
        <authorList>
            <consortium name="US DOE Joint Genome Institute (JGI-PGF)"/>
            <person name="Lucas S."/>
            <person name="Han J."/>
            <person name="Cheng J.-F."/>
            <person name="Goodwin L."/>
            <person name="Pitluck S."/>
            <person name="Peters L."/>
            <person name="Land M.L."/>
            <person name="Hauser L."/>
            <person name="Vogl K."/>
            <person name="Liu Z."/>
            <person name="Imhoff J."/>
            <person name="Thiel V."/>
            <person name="Frigaard N.-U."/>
            <person name="Bryant D."/>
            <person name="Woyke T.J."/>
        </authorList>
    </citation>
    <scope>NUCLEOTIDE SEQUENCE [LARGE SCALE GENOMIC DNA]</scope>
    <source>
        <strain evidence="1 2">5811</strain>
    </source>
</reference>
<dbReference type="EMBL" id="AFWV01000006">
    <property type="protein sequence ID" value="EGV18771.1"/>
    <property type="molecule type" value="Genomic_DNA"/>
</dbReference>
<dbReference type="STRING" id="768671.ThimaDRAFT_2189"/>
<dbReference type="AlphaFoldDB" id="F9UAL9"/>
<evidence type="ECO:0000313" key="2">
    <source>
        <dbReference type="Proteomes" id="UP000005459"/>
    </source>
</evidence>
<keyword evidence="2" id="KW-1185">Reference proteome</keyword>
<name>F9UAL9_9GAMM</name>
<evidence type="ECO:0000313" key="1">
    <source>
        <dbReference type="EMBL" id="EGV18771.1"/>
    </source>
</evidence>
<sequence>MSEPFTAIDWHLIQEAEAGNREALRVMAGECVESLTRIKGTDPATAWLAGIMARIAEGQSPDQAFGWKREGKPKGNLAFLQWNYARWVETLIAEHGVATLDAAKEIVGRAAGKSGEDGGTIDKAWKKYRRVQIPDDIFPIPDEVLRLVLKLDEHMRAEVARLAR</sequence>
<dbReference type="Proteomes" id="UP000005459">
    <property type="component" value="Unassembled WGS sequence"/>
</dbReference>
<organism evidence="1 2">
    <name type="scientific">Thiocapsa marina 5811</name>
    <dbReference type="NCBI Taxonomy" id="768671"/>
    <lineage>
        <taxon>Bacteria</taxon>
        <taxon>Pseudomonadati</taxon>
        <taxon>Pseudomonadota</taxon>
        <taxon>Gammaproteobacteria</taxon>
        <taxon>Chromatiales</taxon>
        <taxon>Chromatiaceae</taxon>
        <taxon>Thiocapsa</taxon>
    </lineage>
</organism>
<gene>
    <name evidence="1" type="ORF">ThimaDRAFT_2189</name>
</gene>
<dbReference type="OrthoDB" id="4255448at2"/>
<dbReference type="RefSeq" id="WP_007193064.1">
    <property type="nucleotide sequence ID" value="NZ_AFWV01000006.1"/>
</dbReference>
<proteinExistence type="predicted"/>
<accession>F9UAL9</accession>